<accession>A0ABQ2P8W2</accession>
<proteinExistence type="predicted"/>
<sequence length="103" mass="10929">MSVPCRAAQSAWRGLKRVSENADATHGGDGWPAAAAFPFTVNQTITRITLNLLSRPGSGLCHVGEGQLIRLCAGKWLICRAKAGVRRKKAGNAGTNRLKTVMG</sequence>
<evidence type="ECO:0000313" key="1">
    <source>
        <dbReference type="EMBL" id="GGP20684.1"/>
    </source>
</evidence>
<organism evidence="1 2">
    <name type="scientific">Silvimonas iriomotensis</name>
    <dbReference type="NCBI Taxonomy" id="449662"/>
    <lineage>
        <taxon>Bacteria</taxon>
        <taxon>Pseudomonadati</taxon>
        <taxon>Pseudomonadota</taxon>
        <taxon>Betaproteobacteria</taxon>
        <taxon>Neisseriales</taxon>
        <taxon>Chitinibacteraceae</taxon>
        <taxon>Silvimonas</taxon>
    </lineage>
</organism>
<keyword evidence="2" id="KW-1185">Reference proteome</keyword>
<evidence type="ECO:0000313" key="2">
    <source>
        <dbReference type="Proteomes" id="UP000637267"/>
    </source>
</evidence>
<protein>
    <submittedName>
        <fullName evidence="1">Uncharacterized protein</fullName>
    </submittedName>
</protein>
<name>A0ABQ2P8W2_9NEIS</name>
<comment type="caution">
    <text evidence="1">The sequence shown here is derived from an EMBL/GenBank/DDBJ whole genome shotgun (WGS) entry which is preliminary data.</text>
</comment>
<gene>
    <name evidence="1" type="ORF">GCM10010970_16440</name>
</gene>
<dbReference type="Proteomes" id="UP000637267">
    <property type="component" value="Unassembled WGS sequence"/>
</dbReference>
<reference evidence="2" key="1">
    <citation type="journal article" date="2019" name="Int. J. Syst. Evol. Microbiol.">
        <title>The Global Catalogue of Microorganisms (GCM) 10K type strain sequencing project: providing services to taxonomists for standard genome sequencing and annotation.</title>
        <authorList>
            <consortium name="The Broad Institute Genomics Platform"/>
            <consortium name="The Broad Institute Genome Sequencing Center for Infectious Disease"/>
            <person name="Wu L."/>
            <person name="Ma J."/>
        </authorList>
    </citation>
    <scope>NUCLEOTIDE SEQUENCE [LARGE SCALE GENOMIC DNA]</scope>
    <source>
        <strain evidence="2">CGMCC 1.8859</strain>
    </source>
</reference>
<dbReference type="EMBL" id="BMLX01000002">
    <property type="protein sequence ID" value="GGP20684.1"/>
    <property type="molecule type" value="Genomic_DNA"/>
</dbReference>